<sequence length="267" mass="29139">MHENERHRIILSAIQAKPFVTVAEMVELTESSEATIRRDIATLHMGKKLRRVRGGAESNAPPAFVGLAGRPFSVNQGSHARQKQAIARAAVALCKDGESIIINGGTTTFQMVHPLANRRCQVFTNSFPIAEHLLKHSKNTVVLSGGTIYREQNIILSPFENDVTRNFYARRMFMGCQGIAPLGIMEADPLVIQAEQKLIGQADELVILADSSKFDLRSSLILCALEKVDTIITDERVEDRHAAMLDAADVKLIVAPTGVDASAEEAG</sequence>
<dbReference type="OrthoDB" id="9816363at2"/>
<dbReference type="InterPro" id="IPR050313">
    <property type="entry name" value="Carb_Metab_HTH_regulators"/>
</dbReference>
<name>A0A238XDU2_9RHOB</name>
<dbReference type="PROSITE" id="PS51000">
    <property type="entry name" value="HTH_DEOR_2"/>
    <property type="match status" value="1"/>
</dbReference>
<dbReference type="SMART" id="SM01134">
    <property type="entry name" value="DeoRC"/>
    <property type="match status" value="1"/>
</dbReference>
<dbReference type="GO" id="GO:0003677">
    <property type="term" value="F:DNA binding"/>
    <property type="evidence" value="ECO:0007669"/>
    <property type="project" value="UniProtKB-KW"/>
</dbReference>
<evidence type="ECO:0000256" key="1">
    <source>
        <dbReference type="ARBA" id="ARBA00023015"/>
    </source>
</evidence>
<dbReference type="InterPro" id="IPR036390">
    <property type="entry name" value="WH_DNA-bd_sf"/>
</dbReference>
<dbReference type="Gene3D" id="3.40.50.1360">
    <property type="match status" value="1"/>
</dbReference>
<dbReference type="Proteomes" id="UP000198417">
    <property type="component" value="Unassembled WGS sequence"/>
</dbReference>
<dbReference type="InterPro" id="IPR036388">
    <property type="entry name" value="WH-like_DNA-bd_sf"/>
</dbReference>
<evidence type="ECO:0000256" key="3">
    <source>
        <dbReference type="ARBA" id="ARBA00023163"/>
    </source>
</evidence>
<evidence type="ECO:0000259" key="4">
    <source>
        <dbReference type="PROSITE" id="PS51000"/>
    </source>
</evidence>
<dbReference type="RefSeq" id="WP_089270893.1">
    <property type="nucleotide sequence ID" value="NZ_FZNN01000010.1"/>
</dbReference>
<dbReference type="InterPro" id="IPR014036">
    <property type="entry name" value="DeoR-like_C"/>
</dbReference>
<dbReference type="GO" id="GO:0003700">
    <property type="term" value="F:DNA-binding transcription factor activity"/>
    <property type="evidence" value="ECO:0007669"/>
    <property type="project" value="InterPro"/>
</dbReference>
<dbReference type="Pfam" id="PF00455">
    <property type="entry name" value="DeoRC"/>
    <property type="match status" value="1"/>
</dbReference>
<dbReference type="PANTHER" id="PTHR30363:SF55">
    <property type="entry name" value="HTH-TYPE TRANSCRIPTIONAL REGULATOR ULAR"/>
    <property type="match status" value="1"/>
</dbReference>
<proteinExistence type="predicted"/>
<dbReference type="InterPro" id="IPR018356">
    <property type="entry name" value="Tscrpt_reg_HTH_DeoR_CS"/>
</dbReference>
<keyword evidence="6" id="KW-1185">Reference proteome</keyword>
<dbReference type="SMART" id="SM00420">
    <property type="entry name" value="HTH_DEOR"/>
    <property type="match status" value="1"/>
</dbReference>
<dbReference type="SUPFAM" id="SSF46785">
    <property type="entry name" value="Winged helix' DNA-binding domain"/>
    <property type="match status" value="1"/>
</dbReference>
<dbReference type="Gene3D" id="1.10.10.10">
    <property type="entry name" value="Winged helix-like DNA-binding domain superfamily/Winged helix DNA-binding domain"/>
    <property type="match status" value="1"/>
</dbReference>
<feature type="domain" description="HTH deoR-type" evidence="4">
    <location>
        <begin position="3"/>
        <end position="58"/>
    </location>
</feature>
<dbReference type="SUPFAM" id="SSF100950">
    <property type="entry name" value="NagB/RpiA/CoA transferase-like"/>
    <property type="match status" value="1"/>
</dbReference>
<keyword evidence="2" id="KW-0238">DNA-binding</keyword>
<evidence type="ECO:0000313" key="5">
    <source>
        <dbReference type="EMBL" id="SNR56683.1"/>
    </source>
</evidence>
<evidence type="ECO:0000313" key="6">
    <source>
        <dbReference type="Proteomes" id="UP000198417"/>
    </source>
</evidence>
<reference evidence="5 6" key="1">
    <citation type="submission" date="2017-06" db="EMBL/GenBank/DDBJ databases">
        <authorList>
            <person name="Kim H.J."/>
            <person name="Triplett B.A."/>
        </authorList>
    </citation>
    <scope>NUCLEOTIDE SEQUENCE [LARGE SCALE GENOMIC DNA]</scope>
    <source>
        <strain evidence="5 6">DSM 29052</strain>
    </source>
</reference>
<dbReference type="AlphaFoldDB" id="A0A238XDU2"/>
<dbReference type="PROSITE" id="PS00894">
    <property type="entry name" value="HTH_DEOR_1"/>
    <property type="match status" value="1"/>
</dbReference>
<protein>
    <submittedName>
        <fullName evidence="5">Transcriptional regulator, DeoR family</fullName>
    </submittedName>
</protein>
<gene>
    <name evidence="5" type="ORF">SAMN06265370_110124</name>
</gene>
<accession>A0A238XDU2</accession>
<evidence type="ECO:0000256" key="2">
    <source>
        <dbReference type="ARBA" id="ARBA00023125"/>
    </source>
</evidence>
<dbReference type="Pfam" id="PF08220">
    <property type="entry name" value="HTH_DeoR"/>
    <property type="match status" value="1"/>
</dbReference>
<dbReference type="EMBL" id="FZNN01000010">
    <property type="protein sequence ID" value="SNR56683.1"/>
    <property type="molecule type" value="Genomic_DNA"/>
</dbReference>
<keyword evidence="1" id="KW-0805">Transcription regulation</keyword>
<dbReference type="InterPro" id="IPR001034">
    <property type="entry name" value="DeoR_HTH"/>
</dbReference>
<dbReference type="InterPro" id="IPR037171">
    <property type="entry name" value="NagB/RpiA_transferase-like"/>
</dbReference>
<dbReference type="PANTHER" id="PTHR30363">
    <property type="entry name" value="HTH-TYPE TRANSCRIPTIONAL REGULATOR SRLR-RELATED"/>
    <property type="match status" value="1"/>
</dbReference>
<organism evidence="5 6">
    <name type="scientific">Puniceibacterium sediminis</name>
    <dbReference type="NCBI Taxonomy" id="1608407"/>
    <lineage>
        <taxon>Bacteria</taxon>
        <taxon>Pseudomonadati</taxon>
        <taxon>Pseudomonadota</taxon>
        <taxon>Alphaproteobacteria</taxon>
        <taxon>Rhodobacterales</taxon>
        <taxon>Paracoccaceae</taxon>
        <taxon>Puniceibacterium</taxon>
    </lineage>
</organism>
<keyword evidence="3" id="KW-0804">Transcription</keyword>